<protein>
    <submittedName>
        <fullName evidence="2">Sulfotransferase family protein</fullName>
        <ecNumber evidence="2">2.8.2.-</ecNumber>
    </submittedName>
</protein>
<dbReference type="EMBL" id="JBHUPD010000001">
    <property type="protein sequence ID" value="MFD2871633.1"/>
    <property type="molecule type" value="Genomic_DNA"/>
</dbReference>
<keyword evidence="3" id="KW-1185">Reference proteome</keyword>
<dbReference type="EC" id="2.8.2.-" evidence="2"/>
<dbReference type="Pfam" id="PF13469">
    <property type="entry name" value="Sulfotransfer_3"/>
    <property type="match status" value="1"/>
</dbReference>
<accession>A0ABW5Y8D5</accession>
<evidence type="ECO:0000313" key="2">
    <source>
        <dbReference type="EMBL" id="MFD2871633.1"/>
    </source>
</evidence>
<keyword evidence="1 2" id="KW-0808">Transferase</keyword>
<reference evidence="3" key="1">
    <citation type="journal article" date="2019" name="Int. J. Syst. Evol. Microbiol.">
        <title>The Global Catalogue of Microorganisms (GCM) 10K type strain sequencing project: providing services to taxonomists for standard genome sequencing and annotation.</title>
        <authorList>
            <consortium name="The Broad Institute Genomics Platform"/>
            <consortium name="The Broad Institute Genome Sequencing Center for Infectious Disease"/>
            <person name="Wu L."/>
            <person name="Ma J."/>
        </authorList>
    </citation>
    <scope>NUCLEOTIDE SEQUENCE [LARGE SCALE GENOMIC DNA]</scope>
    <source>
        <strain evidence="3">KCTC 22437</strain>
    </source>
</reference>
<dbReference type="Gene3D" id="3.40.50.300">
    <property type="entry name" value="P-loop containing nucleotide triphosphate hydrolases"/>
    <property type="match status" value="1"/>
</dbReference>
<name>A0ABW5Y8D5_9SPHI</name>
<organism evidence="2 3">
    <name type="scientific">Mucilaginibacter ximonensis</name>
    <dbReference type="NCBI Taxonomy" id="538021"/>
    <lineage>
        <taxon>Bacteria</taxon>
        <taxon>Pseudomonadati</taxon>
        <taxon>Bacteroidota</taxon>
        <taxon>Sphingobacteriia</taxon>
        <taxon>Sphingobacteriales</taxon>
        <taxon>Sphingobacteriaceae</taxon>
        <taxon>Mucilaginibacter</taxon>
    </lineage>
</organism>
<evidence type="ECO:0000313" key="3">
    <source>
        <dbReference type="Proteomes" id="UP001597557"/>
    </source>
</evidence>
<dbReference type="RefSeq" id="WP_377182509.1">
    <property type="nucleotide sequence ID" value="NZ_JBHUPD010000001.1"/>
</dbReference>
<dbReference type="PANTHER" id="PTHR12788">
    <property type="entry name" value="PROTEIN-TYROSINE SULFOTRANSFERASE 2"/>
    <property type="match status" value="1"/>
</dbReference>
<proteinExistence type="predicted"/>
<evidence type="ECO:0000256" key="1">
    <source>
        <dbReference type="ARBA" id="ARBA00022679"/>
    </source>
</evidence>
<sequence>MLTQIIEAENELENLLPKNRLDASPSSALLNAALKWSGLIWTEALRLGPAQLSEDQQQQGFNLIQHPVFICGVHRSGTTLVQNLLDGHPQLLVLPSEGTFYTNLELKLQLQPSHNRAKYLGTEWLRRMVNPVNQPPYFLLGRSDEFGSPYVDFARCFLAWWHLLPHHEHTQWPHSAVVLAYASCTNNLAALHWVDKTPTNERFLNRIWQEFPRARIIQVVRNPIATLTSRKVMEPSITLRNALRFLKISYQVATDKELSDDSRFFLLRYEELCDSPERTIAVLADFLSIANTSHLKQASTAGISVQANSSFKKDASCGDILKSAEHKQHDVLTAKDQKLIAAYLGNKAALLGYQLDKPSGFSKTYTQLKHLLFR</sequence>
<dbReference type="PANTHER" id="PTHR12788:SF10">
    <property type="entry name" value="PROTEIN-TYROSINE SULFOTRANSFERASE"/>
    <property type="match status" value="1"/>
</dbReference>
<dbReference type="GO" id="GO:0016740">
    <property type="term" value="F:transferase activity"/>
    <property type="evidence" value="ECO:0007669"/>
    <property type="project" value="UniProtKB-KW"/>
</dbReference>
<dbReference type="Proteomes" id="UP001597557">
    <property type="component" value="Unassembled WGS sequence"/>
</dbReference>
<dbReference type="SUPFAM" id="SSF52540">
    <property type="entry name" value="P-loop containing nucleoside triphosphate hydrolases"/>
    <property type="match status" value="1"/>
</dbReference>
<comment type="caution">
    <text evidence="2">The sequence shown here is derived from an EMBL/GenBank/DDBJ whole genome shotgun (WGS) entry which is preliminary data.</text>
</comment>
<dbReference type="InterPro" id="IPR027417">
    <property type="entry name" value="P-loop_NTPase"/>
</dbReference>
<dbReference type="InterPro" id="IPR026634">
    <property type="entry name" value="TPST-like"/>
</dbReference>
<gene>
    <name evidence="2" type="ORF">ACFS5N_04065</name>
</gene>